<dbReference type="Gene3D" id="2.30.30.100">
    <property type="match status" value="1"/>
</dbReference>
<feature type="transmembrane region" description="Helical" evidence="2">
    <location>
        <begin position="581"/>
        <end position="601"/>
    </location>
</feature>
<accession>A0ABN9QM11</accession>
<evidence type="ECO:0000313" key="4">
    <source>
        <dbReference type="EMBL" id="CAK0805981.1"/>
    </source>
</evidence>
<keyword evidence="2" id="KW-0812">Transmembrane</keyword>
<protein>
    <recommendedName>
        <fullName evidence="3">Sm domain-containing protein</fullName>
    </recommendedName>
</protein>
<dbReference type="SUPFAM" id="SSF50182">
    <property type="entry name" value="Sm-like ribonucleoproteins"/>
    <property type="match status" value="1"/>
</dbReference>
<evidence type="ECO:0000313" key="5">
    <source>
        <dbReference type="Proteomes" id="UP001189429"/>
    </source>
</evidence>
<dbReference type="InterPro" id="IPR010920">
    <property type="entry name" value="LSM_dom_sf"/>
</dbReference>
<feature type="compositionally biased region" description="Low complexity" evidence="1">
    <location>
        <begin position="187"/>
        <end position="198"/>
    </location>
</feature>
<feature type="region of interest" description="Disordered" evidence="1">
    <location>
        <begin position="244"/>
        <end position="266"/>
    </location>
</feature>
<gene>
    <name evidence="4" type="ORF">PCOR1329_LOCUS12361</name>
</gene>
<dbReference type="InterPro" id="IPR001163">
    <property type="entry name" value="Sm_dom_euk/arc"/>
</dbReference>
<organism evidence="4 5">
    <name type="scientific">Prorocentrum cordatum</name>
    <dbReference type="NCBI Taxonomy" id="2364126"/>
    <lineage>
        <taxon>Eukaryota</taxon>
        <taxon>Sar</taxon>
        <taxon>Alveolata</taxon>
        <taxon>Dinophyceae</taxon>
        <taxon>Prorocentrales</taxon>
        <taxon>Prorocentraceae</taxon>
        <taxon>Prorocentrum</taxon>
    </lineage>
</organism>
<reference evidence="4" key="1">
    <citation type="submission" date="2023-10" db="EMBL/GenBank/DDBJ databases">
        <authorList>
            <person name="Chen Y."/>
            <person name="Shah S."/>
            <person name="Dougan E. K."/>
            <person name="Thang M."/>
            <person name="Chan C."/>
        </authorList>
    </citation>
    <scope>NUCLEOTIDE SEQUENCE [LARGE SCALE GENOMIC DNA]</scope>
</reference>
<keyword evidence="2" id="KW-1133">Transmembrane helix</keyword>
<comment type="caution">
    <text evidence="4">The sequence shown here is derived from an EMBL/GenBank/DDBJ whole genome shotgun (WGS) entry which is preliminary data.</text>
</comment>
<dbReference type="Pfam" id="PF01423">
    <property type="entry name" value="LSM"/>
    <property type="match status" value="1"/>
</dbReference>
<feature type="transmembrane region" description="Helical" evidence="2">
    <location>
        <begin position="613"/>
        <end position="632"/>
    </location>
</feature>
<evidence type="ECO:0000256" key="1">
    <source>
        <dbReference type="SAM" id="MobiDB-lite"/>
    </source>
</evidence>
<dbReference type="Proteomes" id="UP001189429">
    <property type="component" value="Unassembled WGS sequence"/>
</dbReference>
<name>A0ABN9QM11_9DINO</name>
<proteinExistence type="predicted"/>
<feature type="region of interest" description="Disordered" evidence="1">
    <location>
        <begin position="178"/>
        <end position="206"/>
    </location>
</feature>
<dbReference type="EMBL" id="CAUYUJ010003603">
    <property type="protein sequence ID" value="CAK0805981.1"/>
    <property type="molecule type" value="Genomic_DNA"/>
</dbReference>
<keyword evidence="5" id="KW-1185">Reference proteome</keyword>
<sequence length="673" mass="70116">MPVGLRAKAEASLSSAPTLVEQMQLGARLLQLLAEPSGPGAVTHPLIPRPLALRAPMVRLVGLFDGIGGLAVAFSRSLARAMGCAAAKAVARARRAMRPCWPCVISWGNVARITAAVAHALRGAYCDGVDPCAAAPRSLEFLRAAFGFELKWFASTMSWQPPAAAPLAVVARGKLRKDRAPRAPPSARGLGVARGPAGRPRRWRVHGARKTRSHIGVYVVALLAQMVLLEEKALNRPLGVQELAHGGRRRPSQNANGRCESEPGDPDTLASRRIALHCLARAEKSGTDVQAARAPRSSLDPFAAQWRAVLSMACLAAKCVHIYVPELQAAAAAALRGRSRAASRRSGRWPYLFDSQMVAAIMAEGRGSSRRPGPALARGGAVAAAADMGPVVISCAVSGDSPADGPTGRLRRGSRGEDADADIVRAMASLALKAGGVSVERLLMVASKGLLRGGAAFALCKGDAACQANVLFLMHPVGKPALAWGGVGGVLNGVQAAGKEAAAFPLFSHGSGVRAMAQLRQRTLGVGNPWRSLGILDQPAIRRGARRDAVVLTGMLWSSQTSVVPTGAQLVLAGTRLRGTGVASVVLILLVTGIAMVLAGCWYSQAPCKCSQALCGALSLTGALLALAGIVWCPQGTITGVDASMNTHLKQVKVTVRNKNPVNMQYLSIRGAP</sequence>
<evidence type="ECO:0000259" key="3">
    <source>
        <dbReference type="Pfam" id="PF01423"/>
    </source>
</evidence>
<evidence type="ECO:0000256" key="2">
    <source>
        <dbReference type="SAM" id="Phobius"/>
    </source>
</evidence>
<feature type="domain" description="Sm" evidence="3">
    <location>
        <begin position="635"/>
        <end position="671"/>
    </location>
</feature>
<keyword evidence="2" id="KW-0472">Membrane</keyword>